<evidence type="ECO:0000256" key="5">
    <source>
        <dbReference type="ARBA" id="ARBA00023211"/>
    </source>
</evidence>
<organism evidence="9 10">
    <name type="scientific">Zalerion maritima</name>
    <dbReference type="NCBI Taxonomy" id="339359"/>
    <lineage>
        <taxon>Eukaryota</taxon>
        <taxon>Fungi</taxon>
        <taxon>Dikarya</taxon>
        <taxon>Ascomycota</taxon>
        <taxon>Pezizomycotina</taxon>
        <taxon>Sordariomycetes</taxon>
        <taxon>Lulworthiomycetidae</taxon>
        <taxon>Lulworthiales</taxon>
        <taxon>Lulworthiaceae</taxon>
        <taxon>Zalerion</taxon>
    </lineage>
</organism>
<keyword evidence="3" id="KW-0964">Secreted</keyword>
<dbReference type="PRINTS" id="PR00325">
    <property type="entry name" value="GERMIN"/>
</dbReference>
<dbReference type="SMART" id="SM00835">
    <property type="entry name" value="Cupin_1"/>
    <property type="match status" value="1"/>
</dbReference>
<keyword evidence="4" id="KW-0479">Metal-binding</keyword>
<dbReference type="CDD" id="cd02241">
    <property type="entry name" value="cupin_OxOx"/>
    <property type="match status" value="1"/>
</dbReference>
<accession>A0AAD5RNJ6</accession>
<dbReference type="InterPro" id="IPR011051">
    <property type="entry name" value="RmlC_Cupin_sf"/>
</dbReference>
<dbReference type="InterPro" id="IPR019780">
    <property type="entry name" value="Germin_Mn-BS"/>
</dbReference>
<evidence type="ECO:0000256" key="2">
    <source>
        <dbReference type="ARBA" id="ARBA00007456"/>
    </source>
</evidence>
<name>A0AAD5RNJ6_9PEZI</name>
<evidence type="ECO:0000256" key="6">
    <source>
        <dbReference type="SAM" id="MobiDB-lite"/>
    </source>
</evidence>
<evidence type="ECO:0000313" key="10">
    <source>
        <dbReference type="Proteomes" id="UP001201980"/>
    </source>
</evidence>
<evidence type="ECO:0000256" key="1">
    <source>
        <dbReference type="ARBA" id="ARBA00004613"/>
    </source>
</evidence>
<feature type="chain" id="PRO_5041946920" description="Cupin type-1 domain-containing protein" evidence="7">
    <location>
        <begin position="20"/>
        <end position="281"/>
    </location>
</feature>
<feature type="signal peptide" evidence="7">
    <location>
        <begin position="1"/>
        <end position="19"/>
    </location>
</feature>
<keyword evidence="10" id="KW-1185">Reference proteome</keyword>
<comment type="caution">
    <text evidence="9">The sequence shown here is derived from an EMBL/GenBank/DDBJ whole genome shotgun (WGS) entry which is preliminary data.</text>
</comment>
<evidence type="ECO:0000256" key="4">
    <source>
        <dbReference type="ARBA" id="ARBA00022723"/>
    </source>
</evidence>
<dbReference type="InterPro" id="IPR001929">
    <property type="entry name" value="Germin"/>
</dbReference>
<protein>
    <recommendedName>
        <fullName evidence="8">Cupin type-1 domain-containing protein</fullName>
    </recommendedName>
</protein>
<dbReference type="Gene3D" id="2.60.120.10">
    <property type="entry name" value="Jelly Rolls"/>
    <property type="match status" value="1"/>
</dbReference>
<gene>
    <name evidence="9" type="ORF">MKZ38_002722</name>
</gene>
<comment type="similarity">
    <text evidence="2">Belongs to the germin family.</text>
</comment>
<dbReference type="AlphaFoldDB" id="A0AAD5RNJ6"/>
<dbReference type="PANTHER" id="PTHR31238">
    <property type="entry name" value="GERMIN-LIKE PROTEIN SUBFAMILY 3 MEMBER 3"/>
    <property type="match status" value="1"/>
</dbReference>
<keyword evidence="5" id="KW-0464">Manganese</keyword>
<comment type="subcellular location">
    <subcellularLocation>
        <location evidence="1">Secreted</location>
    </subcellularLocation>
</comment>
<dbReference type="GO" id="GO:0030145">
    <property type="term" value="F:manganese ion binding"/>
    <property type="evidence" value="ECO:0007669"/>
    <property type="project" value="InterPro"/>
</dbReference>
<dbReference type="EMBL" id="JAKWBI020000184">
    <property type="protein sequence ID" value="KAJ2899923.1"/>
    <property type="molecule type" value="Genomic_DNA"/>
</dbReference>
<evidence type="ECO:0000259" key="8">
    <source>
        <dbReference type="SMART" id="SM00835"/>
    </source>
</evidence>
<evidence type="ECO:0000256" key="7">
    <source>
        <dbReference type="SAM" id="SignalP"/>
    </source>
</evidence>
<proteinExistence type="inferred from homology"/>
<dbReference type="PROSITE" id="PS00725">
    <property type="entry name" value="GERMIN"/>
    <property type="match status" value="1"/>
</dbReference>
<sequence length="281" mass="29445">MHSSPIFTIIAALAALASARPATGDHYTSTTSTEAAHPSSTSYSGDSGSSGAGDDSDLPPIVPVNTRANDADLIHKLTTAATARERYDLLDQPGDFVFDFMNAVEGSETEGKGGRTVASTATTFPALIGNSASMSVGFLGPCGLNTPHVHPRGTELNIIVRGRLVTNFIPENGVDAVENTMSTFQMAVFPQGAVHTEFNPDCEDAVFVAGFPSEDPGVEQVAETFFGLRSDIVQATLGGVDMIDGADLESFRDMIPGNVAAGVESCLKKCGIEKNEKRSLK</sequence>
<evidence type="ECO:0000313" key="9">
    <source>
        <dbReference type="EMBL" id="KAJ2899923.1"/>
    </source>
</evidence>
<keyword evidence="7" id="KW-0732">Signal</keyword>
<evidence type="ECO:0000256" key="3">
    <source>
        <dbReference type="ARBA" id="ARBA00022525"/>
    </source>
</evidence>
<dbReference type="InterPro" id="IPR006045">
    <property type="entry name" value="Cupin_1"/>
</dbReference>
<dbReference type="Pfam" id="PF00190">
    <property type="entry name" value="Cupin_1"/>
    <property type="match status" value="1"/>
</dbReference>
<feature type="compositionally biased region" description="Low complexity" evidence="6">
    <location>
        <begin position="39"/>
        <end position="53"/>
    </location>
</feature>
<feature type="domain" description="Cupin type-1" evidence="8">
    <location>
        <begin position="101"/>
        <end position="249"/>
    </location>
</feature>
<dbReference type="InterPro" id="IPR014710">
    <property type="entry name" value="RmlC-like_jellyroll"/>
</dbReference>
<reference evidence="9" key="1">
    <citation type="submission" date="2022-07" db="EMBL/GenBank/DDBJ databases">
        <title>Draft genome sequence of Zalerion maritima ATCC 34329, a (micro)plastics degrading marine fungus.</title>
        <authorList>
            <person name="Paco A."/>
            <person name="Goncalves M.F.M."/>
            <person name="Rocha-Santos T.A.P."/>
            <person name="Alves A."/>
        </authorList>
    </citation>
    <scope>NUCLEOTIDE SEQUENCE</scope>
    <source>
        <strain evidence="9">ATCC 34329</strain>
    </source>
</reference>
<dbReference type="GO" id="GO:0005576">
    <property type="term" value="C:extracellular region"/>
    <property type="evidence" value="ECO:0007669"/>
    <property type="project" value="UniProtKB-SubCell"/>
</dbReference>
<dbReference type="SUPFAM" id="SSF51182">
    <property type="entry name" value="RmlC-like cupins"/>
    <property type="match status" value="1"/>
</dbReference>
<dbReference type="Proteomes" id="UP001201980">
    <property type="component" value="Unassembled WGS sequence"/>
</dbReference>
<feature type="region of interest" description="Disordered" evidence="6">
    <location>
        <begin position="23"/>
        <end position="64"/>
    </location>
</feature>